<dbReference type="AlphaFoldDB" id="A0AA40BV80"/>
<accession>A0AA40BV80</accession>
<organism evidence="1 2">
    <name type="scientific">Bombardia bombarda</name>
    <dbReference type="NCBI Taxonomy" id="252184"/>
    <lineage>
        <taxon>Eukaryota</taxon>
        <taxon>Fungi</taxon>
        <taxon>Dikarya</taxon>
        <taxon>Ascomycota</taxon>
        <taxon>Pezizomycotina</taxon>
        <taxon>Sordariomycetes</taxon>
        <taxon>Sordariomycetidae</taxon>
        <taxon>Sordariales</taxon>
        <taxon>Lasiosphaeriaceae</taxon>
        <taxon>Bombardia</taxon>
    </lineage>
</organism>
<evidence type="ECO:0000313" key="2">
    <source>
        <dbReference type="Proteomes" id="UP001174934"/>
    </source>
</evidence>
<name>A0AA40BV80_9PEZI</name>
<dbReference type="EMBL" id="JAULSR010000007">
    <property type="protein sequence ID" value="KAK0614918.1"/>
    <property type="molecule type" value="Genomic_DNA"/>
</dbReference>
<reference evidence="1" key="1">
    <citation type="submission" date="2023-06" db="EMBL/GenBank/DDBJ databases">
        <title>Genome-scale phylogeny and comparative genomics of the fungal order Sordariales.</title>
        <authorList>
            <consortium name="Lawrence Berkeley National Laboratory"/>
            <person name="Hensen N."/>
            <person name="Bonometti L."/>
            <person name="Westerberg I."/>
            <person name="Brannstrom I.O."/>
            <person name="Guillou S."/>
            <person name="Cros-Aarteil S."/>
            <person name="Calhoun S."/>
            <person name="Haridas S."/>
            <person name="Kuo A."/>
            <person name="Mondo S."/>
            <person name="Pangilinan J."/>
            <person name="Riley R."/>
            <person name="LaButti K."/>
            <person name="Andreopoulos B."/>
            <person name="Lipzen A."/>
            <person name="Chen C."/>
            <person name="Yanf M."/>
            <person name="Daum C."/>
            <person name="Ng V."/>
            <person name="Clum A."/>
            <person name="Steindorff A."/>
            <person name="Ohm R."/>
            <person name="Martin F."/>
            <person name="Silar P."/>
            <person name="Natvig D."/>
            <person name="Lalanne C."/>
            <person name="Gautier V."/>
            <person name="Ament-velasquez S.L."/>
            <person name="Kruys A."/>
            <person name="Hutchinson M.I."/>
            <person name="Powell A.J."/>
            <person name="Barry K."/>
            <person name="Miller A.N."/>
            <person name="Grigoriev I.V."/>
            <person name="Debuchy R."/>
            <person name="Gladieux P."/>
            <person name="Thoren M.H."/>
            <person name="Johannesson H."/>
        </authorList>
    </citation>
    <scope>NUCLEOTIDE SEQUENCE</scope>
    <source>
        <strain evidence="1">SMH3391-2</strain>
    </source>
</reference>
<dbReference type="Proteomes" id="UP001174934">
    <property type="component" value="Unassembled WGS sequence"/>
</dbReference>
<gene>
    <name evidence="1" type="ORF">B0T17DRAFT_371931</name>
</gene>
<sequence length="149" mass="16538">MRRMILDCLSPSRAHQTESPRKLPRCLGHYCLLLPVSFQFLRRFLPPLNAGVPRSPCLKGHSSTTIAGVSSRVAVGSADAQIFNNAALIPEDCSTSPNRPDWTPQLYLSETTSTFDSQHSSAGSLRLSAKWPTTRRRSLLRSYNSNVPR</sequence>
<keyword evidence="2" id="KW-1185">Reference proteome</keyword>
<protein>
    <submittedName>
        <fullName evidence="1">Uncharacterized protein</fullName>
    </submittedName>
</protein>
<comment type="caution">
    <text evidence="1">The sequence shown here is derived from an EMBL/GenBank/DDBJ whole genome shotgun (WGS) entry which is preliminary data.</text>
</comment>
<proteinExistence type="predicted"/>
<evidence type="ECO:0000313" key="1">
    <source>
        <dbReference type="EMBL" id="KAK0614918.1"/>
    </source>
</evidence>